<dbReference type="AlphaFoldDB" id="A0A653CG31"/>
<gene>
    <name evidence="2" type="ORF">CALMAC_LOCUS8809</name>
</gene>
<dbReference type="EMBL" id="CAACVG010007747">
    <property type="protein sequence ID" value="VEN46838.1"/>
    <property type="molecule type" value="Genomic_DNA"/>
</dbReference>
<feature type="compositionally biased region" description="Polar residues" evidence="1">
    <location>
        <begin position="85"/>
        <end position="102"/>
    </location>
</feature>
<name>A0A653CG31_CALMS</name>
<evidence type="ECO:0000256" key="1">
    <source>
        <dbReference type="SAM" id="MobiDB-lite"/>
    </source>
</evidence>
<dbReference type="Proteomes" id="UP000410492">
    <property type="component" value="Unassembled WGS sequence"/>
</dbReference>
<proteinExistence type="predicted"/>
<evidence type="ECO:0000313" key="3">
    <source>
        <dbReference type="Proteomes" id="UP000410492"/>
    </source>
</evidence>
<organism evidence="2 3">
    <name type="scientific">Callosobruchus maculatus</name>
    <name type="common">Southern cowpea weevil</name>
    <name type="synonym">Pulse bruchid</name>
    <dbReference type="NCBI Taxonomy" id="64391"/>
    <lineage>
        <taxon>Eukaryota</taxon>
        <taxon>Metazoa</taxon>
        <taxon>Ecdysozoa</taxon>
        <taxon>Arthropoda</taxon>
        <taxon>Hexapoda</taxon>
        <taxon>Insecta</taxon>
        <taxon>Pterygota</taxon>
        <taxon>Neoptera</taxon>
        <taxon>Endopterygota</taxon>
        <taxon>Coleoptera</taxon>
        <taxon>Polyphaga</taxon>
        <taxon>Cucujiformia</taxon>
        <taxon>Chrysomeloidea</taxon>
        <taxon>Chrysomelidae</taxon>
        <taxon>Bruchinae</taxon>
        <taxon>Bruchini</taxon>
        <taxon>Callosobruchus</taxon>
    </lineage>
</organism>
<reference evidence="2 3" key="1">
    <citation type="submission" date="2019-01" db="EMBL/GenBank/DDBJ databases">
        <authorList>
            <person name="Sayadi A."/>
        </authorList>
    </citation>
    <scope>NUCLEOTIDE SEQUENCE [LARGE SCALE GENOMIC DNA]</scope>
</reference>
<keyword evidence="3" id="KW-1185">Reference proteome</keyword>
<feature type="region of interest" description="Disordered" evidence="1">
    <location>
        <begin position="74"/>
        <end position="102"/>
    </location>
</feature>
<evidence type="ECO:0000313" key="2">
    <source>
        <dbReference type="EMBL" id="VEN46838.1"/>
    </source>
</evidence>
<protein>
    <submittedName>
        <fullName evidence="2">Uncharacterized protein</fullName>
    </submittedName>
</protein>
<feature type="non-terminal residue" evidence="2">
    <location>
        <position position="260"/>
    </location>
</feature>
<sequence>MVEVNILNDHSEGYTWSCTFKTSKAGTLKRHAKNIDPQEVIEDIIERNSRVQFNRNTHSDSRMSTDELRKRTIARNEEAEAGDQLTKSDTNSSRENLQSNLRDSEATINSRLRRQGIDFIENYHGRTILPYLPITILEEIYGNVCFCPIVRYFILFEVKFDLARKKNLPTTLIILNMASNNDYCCVPQCNSWAKKLPQIACAWSGRKSIVSDKYKANLVLEMPCVTAAVPRRDVFLNPNAQKSIFEYFVRNLPNSAIAKH</sequence>
<dbReference type="OrthoDB" id="73890at2759"/>
<accession>A0A653CG31</accession>